<dbReference type="SUPFAM" id="SSF46785">
    <property type="entry name" value="Winged helix' DNA-binding domain"/>
    <property type="match status" value="1"/>
</dbReference>
<feature type="transmembrane region" description="Helical" evidence="6">
    <location>
        <begin position="86"/>
        <end position="109"/>
    </location>
</feature>
<evidence type="ECO:0000313" key="9">
    <source>
        <dbReference type="Proteomes" id="UP000593842"/>
    </source>
</evidence>
<evidence type="ECO:0000256" key="6">
    <source>
        <dbReference type="SAM" id="Phobius"/>
    </source>
</evidence>
<evidence type="ECO:0000256" key="5">
    <source>
        <dbReference type="PROSITE-ProRule" id="PRU00289"/>
    </source>
</evidence>
<comment type="similarity">
    <text evidence="1">Belongs to the FtsK/SpoIIIE/SftA family.</text>
</comment>
<dbReference type="PANTHER" id="PTHR22683">
    <property type="entry name" value="SPORULATION PROTEIN RELATED"/>
    <property type="match status" value="1"/>
</dbReference>
<dbReference type="Proteomes" id="UP000593842">
    <property type="component" value="Chromosome"/>
</dbReference>
<organism evidence="8 9">
    <name type="scientific">Faecalibacillus intestinalis</name>
    <dbReference type="NCBI Taxonomy" id="1982626"/>
    <lineage>
        <taxon>Bacteria</taxon>
        <taxon>Bacillati</taxon>
        <taxon>Bacillota</taxon>
        <taxon>Erysipelotrichia</taxon>
        <taxon>Erysipelotrichales</taxon>
        <taxon>Coprobacillaceae</taxon>
        <taxon>Faecalibacillus</taxon>
    </lineage>
</organism>
<accession>A0A7I8DYM9</accession>
<feature type="transmembrane region" description="Helical" evidence="6">
    <location>
        <begin position="49"/>
        <end position="74"/>
    </location>
</feature>
<dbReference type="InterPro" id="IPR050206">
    <property type="entry name" value="FtsK/SpoIIIE/SftA"/>
</dbReference>
<feature type="binding site" evidence="5">
    <location>
        <begin position="434"/>
        <end position="441"/>
    </location>
    <ligand>
        <name>ATP</name>
        <dbReference type="ChEBI" id="CHEBI:30616"/>
    </ligand>
</feature>
<dbReference type="AlphaFoldDB" id="A0A7I8DYM9"/>
<proteinExistence type="inferred from homology"/>
<dbReference type="InterPro" id="IPR036390">
    <property type="entry name" value="WH_DNA-bd_sf"/>
</dbReference>
<dbReference type="Gene3D" id="3.30.980.40">
    <property type="match status" value="1"/>
</dbReference>
<gene>
    <name evidence="8" type="primary">ftsK</name>
    <name evidence="8" type="ORF">Fi14EGH31_14740</name>
</gene>
<keyword evidence="4" id="KW-0238">DNA-binding</keyword>
<dbReference type="Pfam" id="PF09397">
    <property type="entry name" value="FtsK_gamma"/>
    <property type="match status" value="1"/>
</dbReference>
<dbReference type="SMART" id="SM00382">
    <property type="entry name" value="AAA"/>
    <property type="match status" value="1"/>
</dbReference>
<keyword evidence="3 5" id="KW-0067">ATP-binding</keyword>
<sequence>MAKTARKRKSKQEQVSEELKLRIICLFFIFLVIIAAMQLGVIGDHLNYVFMYVFGNLNGIIYLTCILLLGYIVVKADFPKFNGPKAVGLYLLFIGLTLFISATPSLTGIKVIQSYFNQVPLNRGGLLGAVLYGFLSALFDYMGAIIAAVFIVVTGIILLGSKFYFEHKKEIQKRAKNNFNKTKDSLKQHSNYFGNFFKKEQNKTTFFDDAIFEDDETPTTIFEEIAKEDVTLPQAFTFNDEHQEIEIVDKEPPIPSVDEELVQNDQSQIEEPVIEHINKNYHLPPLSLLHNVVNKKQGENKNHAVESAERLTAVLNEFGVHASINNISIGPSITKYELKLETGTRVNKIMSLQDDIKLALAAKDIRIEAPIPGKPAVGVEIPNLVSSMVSFKEVFKNIPDKYKDNKLVVPLGKDVNGQVIYAELNKMPHLLIAGATGSGKSVCVNTIISSILMRAKPDEVKLILVDPKKVELSNYNGVPHLLAPVVTDPKKAAATLRETVSEMERRYDLFAGANVRKIETYNQYVEKKNQENDAEHQLEKLPYIVVILDEVADLMMVASKDVEDCIMRIAQLARAAGIHLIVATQRPSTDIITGVIKANIPSRIAFAVSSSIDSRTILDCTGAEKLLGKGDMLFLPMGSNSPIRVQGAYVDDSEVEAITYYTTKQQEASYDERYTNVKPISAVAASKEEQEDEEYEMCRAFVIQAQKASTSLLQRQFRIGYNKAARIIDQLEADGIIGPQIGSKPREVYVRGYNEEEI</sequence>
<dbReference type="InterPro" id="IPR027417">
    <property type="entry name" value="P-loop_NTPase"/>
</dbReference>
<dbReference type="Gene3D" id="1.10.10.10">
    <property type="entry name" value="Winged helix-like DNA-binding domain superfamily/Winged helix DNA-binding domain"/>
    <property type="match status" value="1"/>
</dbReference>
<evidence type="ECO:0000313" key="8">
    <source>
        <dbReference type="EMBL" id="BCL57762.1"/>
    </source>
</evidence>
<evidence type="ECO:0000259" key="7">
    <source>
        <dbReference type="PROSITE" id="PS50901"/>
    </source>
</evidence>
<dbReference type="InterPro" id="IPR018541">
    <property type="entry name" value="Ftsk_gamma"/>
</dbReference>
<evidence type="ECO:0000256" key="2">
    <source>
        <dbReference type="ARBA" id="ARBA00022741"/>
    </source>
</evidence>
<dbReference type="KEGG" id="fit:Fi14EGH31_14740"/>
<dbReference type="SUPFAM" id="SSF52540">
    <property type="entry name" value="P-loop containing nucleoside triphosphate hydrolases"/>
    <property type="match status" value="1"/>
</dbReference>
<reference evidence="9" key="1">
    <citation type="submission" date="2020-09" db="EMBL/GenBank/DDBJ databases">
        <title>Complete genome sequencing of Faecalibacillus intestinalis strain 14EGH31.</title>
        <authorList>
            <person name="Sakamoto M."/>
            <person name="Murakami T."/>
            <person name="Mori H."/>
        </authorList>
    </citation>
    <scope>NUCLEOTIDE SEQUENCE [LARGE SCALE GENOMIC DNA]</scope>
    <source>
        <strain evidence="9">14EGH31</strain>
    </source>
</reference>
<feature type="domain" description="FtsK" evidence="7">
    <location>
        <begin position="417"/>
        <end position="615"/>
    </location>
</feature>
<dbReference type="Pfam" id="PF17854">
    <property type="entry name" value="FtsK_alpha"/>
    <property type="match status" value="1"/>
</dbReference>
<dbReference type="PROSITE" id="PS50901">
    <property type="entry name" value="FTSK"/>
    <property type="match status" value="1"/>
</dbReference>
<dbReference type="SMART" id="SM00843">
    <property type="entry name" value="Ftsk_gamma"/>
    <property type="match status" value="1"/>
</dbReference>
<keyword evidence="6" id="KW-0812">Transmembrane</keyword>
<dbReference type="InterPro" id="IPR036388">
    <property type="entry name" value="WH-like_DNA-bd_sf"/>
</dbReference>
<dbReference type="InterPro" id="IPR041027">
    <property type="entry name" value="FtsK_alpha"/>
</dbReference>
<dbReference type="GeneID" id="70579908"/>
<keyword evidence="6" id="KW-0472">Membrane</keyword>
<dbReference type="GO" id="GO:0003677">
    <property type="term" value="F:DNA binding"/>
    <property type="evidence" value="ECO:0007669"/>
    <property type="project" value="UniProtKB-KW"/>
</dbReference>
<feature type="transmembrane region" description="Helical" evidence="6">
    <location>
        <begin position="129"/>
        <end position="159"/>
    </location>
</feature>
<dbReference type="Pfam" id="PF01580">
    <property type="entry name" value="FtsK_SpoIIIE"/>
    <property type="match status" value="1"/>
</dbReference>
<evidence type="ECO:0000256" key="3">
    <source>
        <dbReference type="ARBA" id="ARBA00022840"/>
    </source>
</evidence>
<evidence type="ECO:0000256" key="1">
    <source>
        <dbReference type="ARBA" id="ARBA00006474"/>
    </source>
</evidence>
<feature type="transmembrane region" description="Helical" evidence="6">
    <location>
        <begin position="21"/>
        <end position="43"/>
    </location>
</feature>
<evidence type="ECO:0000256" key="4">
    <source>
        <dbReference type="ARBA" id="ARBA00023125"/>
    </source>
</evidence>
<keyword evidence="6" id="KW-1133">Transmembrane helix</keyword>
<name>A0A7I8DYM9_9FIRM</name>
<dbReference type="Gene3D" id="3.40.50.300">
    <property type="entry name" value="P-loop containing nucleotide triphosphate hydrolases"/>
    <property type="match status" value="1"/>
</dbReference>
<dbReference type="InterPro" id="IPR002543">
    <property type="entry name" value="FtsK_dom"/>
</dbReference>
<protein>
    <submittedName>
        <fullName evidence="8">DNA translocase FtsK</fullName>
    </submittedName>
</protein>
<keyword evidence="2 5" id="KW-0547">Nucleotide-binding</keyword>
<dbReference type="InterPro" id="IPR003593">
    <property type="entry name" value="AAA+_ATPase"/>
</dbReference>
<dbReference type="RefSeq" id="WP_200765344.1">
    <property type="nucleotide sequence ID" value="NZ_AP024085.1"/>
</dbReference>
<dbReference type="GO" id="GO:0005524">
    <property type="term" value="F:ATP binding"/>
    <property type="evidence" value="ECO:0007669"/>
    <property type="project" value="UniProtKB-UniRule"/>
</dbReference>
<dbReference type="GO" id="GO:0016020">
    <property type="term" value="C:membrane"/>
    <property type="evidence" value="ECO:0007669"/>
    <property type="project" value="UniProtKB-SubCell"/>
</dbReference>
<dbReference type="EMBL" id="AP024085">
    <property type="protein sequence ID" value="BCL57762.1"/>
    <property type="molecule type" value="Genomic_DNA"/>
</dbReference>
<dbReference type="PANTHER" id="PTHR22683:SF41">
    <property type="entry name" value="DNA TRANSLOCASE FTSK"/>
    <property type="match status" value="1"/>
</dbReference>